<feature type="transmembrane region" description="Helical" evidence="1">
    <location>
        <begin position="171"/>
        <end position="191"/>
    </location>
</feature>
<gene>
    <name evidence="2" type="ORF">BET10_14505</name>
</gene>
<feature type="transmembrane region" description="Helical" evidence="1">
    <location>
        <begin position="141"/>
        <end position="159"/>
    </location>
</feature>
<organism evidence="2 3">
    <name type="scientific">Pseudoalteromonas amylolytica</name>
    <dbReference type="NCBI Taxonomy" id="1859457"/>
    <lineage>
        <taxon>Bacteria</taxon>
        <taxon>Pseudomonadati</taxon>
        <taxon>Pseudomonadota</taxon>
        <taxon>Gammaproteobacteria</taxon>
        <taxon>Alteromonadales</taxon>
        <taxon>Pseudoalteromonadaceae</taxon>
        <taxon>Pseudoalteromonas</taxon>
    </lineage>
</organism>
<sequence>MQLLTSFHQEAKQQRYRIFALLSCILFAWLLIAIVQGHFENSALVEDNKQLYQSNLQYLQLVEQQIMKDLADVNALNAALNVAKSSQFGISFIVDFNVQIGSLLADFSSLLEKSSHYLFWSLALVGAIQALTFLAEQLSPWLLQVGLLYSIVWAALCVIKPQLVYRPSLQWLGKAFALVFVLCHIVIPYSIHVSAKSSQIVASELGHKADLGYFRDVAKEMNTSLSSTDLKEHAKHGVKVLHKSLAVKLPNKLLKANSVVTHNLAHKFIAFVLLPLLFAGLLFLLIKRCLHSLLGTPPSFITELKATAK</sequence>
<reference evidence="2 3" key="1">
    <citation type="submission" date="2016-09" db="EMBL/GenBank/DDBJ databases">
        <title>Pseudoalteromonas amylolytica sp. nov., isolated from the surface seawater.</title>
        <authorList>
            <person name="Wu Y.-H."/>
            <person name="Cheng H."/>
            <person name="Jin X.-B."/>
            <person name="Wang C.-S."/>
            <person name="Xu X.-W."/>
        </authorList>
    </citation>
    <scope>NUCLEOTIDE SEQUENCE [LARGE SCALE GENOMIC DNA]</scope>
    <source>
        <strain evidence="2 3">JW1</strain>
    </source>
</reference>
<comment type="caution">
    <text evidence="2">The sequence shown here is derived from an EMBL/GenBank/DDBJ whole genome shotgun (WGS) entry which is preliminary data.</text>
</comment>
<keyword evidence="1" id="KW-1133">Transmembrane helix</keyword>
<proteinExistence type="predicted"/>
<dbReference type="Proteomes" id="UP000179786">
    <property type="component" value="Unassembled WGS sequence"/>
</dbReference>
<keyword evidence="3" id="KW-1185">Reference proteome</keyword>
<dbReference type="EMBL" id="MKJU01000027">
    <property type="protein sequence ID" value="OHU89993.1"/>
    <property type="molecule type" value="Genomic_DNA"/>
</dbReference>
<feature type="transmembrane region" description="Helical" evidence="1">
    <location>
        <begin position="268"/>
        <end position="286"/>
    </location>
</feature>
<accession>A0A1S1MS83</accession>
<keyword evidence="1" id="KW-0812">Transmembrane</keyword>
<name>A0A1S1MS83_9GAMM</name>
<evidence type="ECO:0000313" key="3">
    <source>
        <dbReference type="Proteomes" id="UP000179786"/>
    </source>
</evidence>
<dbReference type="OrthoDB" id="6283504at2"/>
<dbReference type="AlphaFoldDB" id="A0A1S1MS83"/>
<evidence type="ECO:0000256" key="1">
    <source>
        <dbReference type="SAM" id="Phobius"/>
    </source>
</evidence>
<dbReference type="STRING" id="1859457.BET10_14505"/>
<protein>
    <submittedName>
        <fullName evidence="2">Uncharacterized protein</fullName>
    </submittedName>
</protein>
<feature type="transmembrane region" description="Helical" evidence="1">
    <location>
        <begin position="117"/>
        <end position="135"/>
    </location>
</feature>
<dbReference type="RefSeq" id="WP_070985962.1">
    <property type="nucleotide sequence ID" value="NZ_MKJU01000027.1"/>
</dbReference>
<feature type="transmembrane region" description="Helical" evidence="1">
    <location>
        <begin position="88"/>
        <end position="105"/>
    </location>
</feature>
<keyword evidence="1" id="KW-0472">Membrane</keyword>
<evidence type="ECO:0000313" key="2">
    <source>
        <dbReference type="EMBL" id="OHU89993.1"/>
    </source>
</evidence>
<feature type="transmembrane region" description="Helical" evidence="1">
    <location>
        <begin position="18"/>
        <end position="39"/>
    </location>
</feature>